<evidence type="ECO:0000256" key="3">
    <source>
        <dbReference type="ARBA" id="ARBA00022692"/>
    </source>
</evidence>
<dbReference type="AlphaFoldDB" id="A0A401FVT9"/>
<protein>
    <submittedName>
        <fullName evidence="7">Cobalt ECF transporter T component CbiQ</fullName>
    </submittedName>
</protein>
<dbReference type="Pfam" id="PF02361">
    <property type="entry name" value="CbiQ"/>
    <property type="match status" value="1"/>
</dbReference>
<feature type="transmembrane region" description="Helical" evidence="6">
    <location>
        <begin position="66"/>
        <end position="84"/>
    </location>
</feature>
<keyword evidence="5 6" id="KW-0472">Membrane</keyword>
<evidence type="ECO:0000256" key="4">
    <source>
        <dbReference type="ARBA" id="ARBA00022989"/>
    </source>
</evidence>
<sequence>MISEAFASGNSVMHRLDPRLKVIFATAFSFFVALSESFPVLMAGLTVGAGAVLLARLRLWEVARRLAVINFFNLILWMVLPITFEGEALYLLGPFTLTRPGVILSAQITIKSNAILLAFIGLIATSSLATVGHALNRLHVSGKIVHLLMMTYRYVFVIEQEYRRLVNAARMRSFQPGTNLHTYRTYAYLFGMLLVRASARAGRVYQAMLCRGFHGRFYCLHRFAFTRTDRIWAVLMSGIIVLMAVLQRMDSEIIRWAHTIRY</sequence>
<dbReference type="EMBL" id="BEXT01000001">
    <property type="protein sequence ID" value="GBC61054.1"/>
    <property type="molecule type" value="Genomic_DNA"/>
</dbReference>
<keyword evidence="2" id="KW-1003">Cell membrane</keyword>
<dbReference type="NCBIfam" id="TIGR02454">
    <property type="entry name" value="ECF_T_CbiQ"/>
    <property type="match status" value="1"/>
</dbReference>
<dbReference type="InterPro" id="IPR003339">
    <property type="entry name" value="ABC/ECF_trnsptr_transmembrane"/>
</dbReference>
<gene>
    <name evidence="7" type="ORF">DENIS_2014</name>
</gene>
<evidence type="ECO:0000256" key="2">
    <source>
        <dbReference type="ARBA" id="ARBA00022475"/>
    </source>
</evidence>
<dbReference type="GO" id="GO:0043190">
    <property type="term" value="C:ATP-binding cassette (ABC) transporter complex"/>
    <property type="evidence" value="ECO:0007669"/>
    <property type="project" value="InterPro"/>
</dbReference>
<dbReference type="PANTHER" id="PTHR34857:SF2">
    <property type="entry name" value="SLL0384 PROTEIN"/>
    <property type="match status" value="1"/>
</dbReference>
<evidence type="ECO:0000256" key="6">
    <source>
        <dbReference type="SAM" id="Phobius"/>
    </source>
</evidence>
<keyword evidence="8" id="KW-1185">Reference proteome</keyword>
<dbReference type="CDD" id="cd16914">
    <property type="entry name" value="EcfT"/>
    <property type="match status" value="1"/>
</dbReference>
<comment type="subcellular location">
    <subcellularLocation>
        <location evidence="1">Cell membrane</location>
        <topology evidence="1">Multi-pass membrane protein</topology>
    </subcellularLocation>
</comment>
<dbReference type="OrthoDB" id="4533at2"/>
<reference evidence="8" key="1">
    <citation type="submission" date="2017-11" db="EMBL/GenBank/DDBJ databases">
        <authorList>
            <person name="Watanabe M."/>
            <person name="Kojima H."/>
        </authorList>
    </citation>
    <scope>NUCLEOTIDE SEQUENCE [LARGE SCALE GENOMIC DNA]</scope>
    <source>
        <strain evidence="8">Tokyo 01</strain>
    </source>
</reference>
<name>A0A401FVT9_9BACT</name>
<keyword evidence="3 6" id="KW-0812">Transmembrane</keyword>
<dbReference type="PANTHER" id="PTHR34857">
    <property type="entry name" value="SLL0384 PROTEIN"/>
    <property type="match status" value="1"/>
</dbReference>
<feature type="transmembrane region" description="Helical" evidence="6">
    <location>
        <begin position="231"/>
        <end position="249"/>
    </location>
</feature>
<dbReference type="Proteomes" id="UP000288096">
    <property type="component" value="Unassembled WGS sequence"/>
</dbReference>
<accession>A0A401FVT9</accession>
<proteinExistence type="predicted"/>
<organism evidence="7 8">
    <name type="scientific">Desulfonema ishimotonii</name>
    <dbReference type="NCBI Taxonomy" id="45657"/>
    <lineage>
        <taxon>Bacteria</taxon>
        <taxon>Pseudomonadati</taxon>
        <taxon>Thermodesulfobacteriota</taxon>
        <taxon>Desulfobacteria</taxon>
        <taxon>Desulfobacterales</taxon>
        <taxon>Desulfococcaceae</taxon>
        <taxon>Desulfonema</taxon>
    </lineage>
</organism>
<dbReference type="RefSeq" id="WP_124328390.1">
    <property type="nucleotide sequence ID" value="NZ_BEXT01000001.1"/>
</dbReference>
<feature type="transmembrane region" description="Helical" evidence="6">
    <location>
        <begin position="114"/>
        <end position="135"/>
    </location>
</feature>
<dbReference type="InterPro" id="IPR051611">
    <property type="entry name" value="ECF_transporter_component"/>
</dbReference>
<reference evidence="8" key="2">
    <citation type="submission" date="2019-01" db="EMBL/GenBank/DDBJ databases">
        <title>Genome sequence of Desulfonema ishimotonii strain Tokyo 01.</title>
        <authorList>
            <person name="Fukui M."/>
        </authorList>
    </citation>
    <scope>NUCLEOTIDE SEQUENCE [LARGE SCALE GENOMIC DNA]</scope>
    <source>
        <strain evidence="8">Tokyo 01</strain>
    </source>
</reference>
<dbReference type="InterPro" id="IPR012809">
    <property type="entry name" value="ECF_CbiQ"/>
</dbReference>
<evidence type="ECO:0000256" key="1">
    <source>
        <dbReference type="ARBA" id="ARBA00004651"/>
    </source>
</evidence>
<keyword evidence="4 6" id="KW-1133">Transmembrane helix</keyword>
<evidence type="ECO:0000313" key="7">
    <source>
        <dbReference type="EMBL" id="GBC61054.1"/>
    </source>
</evidence>
<comment type="caution">
    <text evidence="7">The sequence shown here is derived from an EMBL/GenBank/DDBJ whole genome shotgun (WGS) entry which is preliminary data.</text>
</comment>
<feature type="transmembrane region" description="Helical" evidence="6">
    <location>
        <begin position="22"/>
        <end position="54"/>
    </location>
</feature>
<evidence type="ECO:0000313" key="8">
    <source>
        <dbReference type="Proteomes" id="UP000288096"/>
    </source>
</evidence>
<dbReference type="GO" id="GO:0006824">
    <property type="term" value="P:cobalt ion transport"/>
    <property type="evidence" value="ECO:0007669"/>
    <property type="project" value="InterPro"/>
</dbReference>
<evidence type="ECO:0000256" key="5">
    <source>
        <dbReference type="ARBA" id="ARBA00023136"/>
    </source>
</evidence>